<protein>
    <submittedName>
        <fullName evidence="2">Uncharacterized protein</fullName>
    </submittedName>
</protein>
<comment type="caution">
    <text evidence="2">The sequence shown here is derived from an EMBL/GenBank/DDBJ whole genome shotgun (WGS) entry which is preliminary data.</text>
</comment>
<dbReference type="Proteomes" id="UP001189429">
    <property type="component" value="Unassembled WGS sequence"/>
</dbReference>
<evidence type="ECO:0000313" key="3">
    <source>
        <dbReference type="Proteomes" id="UP001189429"/>
    </source>
</evidence>
<keyword evidence="3" id="KW-1185">Reference proteome</keyword>
<gene>
    <name evidence="2" type="ORF">PCOR1329_LOCUS22197</name>
</gene>
<accession>A0ABN9RN31</accession>
<feature type="signal peptide" evidence="1">
    <location>
        <begin position="1"/>
        <end position="18"/>
    </location>
</feature>
<evidence type="ECO:0000256" key="1">
    <source>
        <dbReference type="SAM" id="SignalP"/>
    </source>
</evidence>
<dbReference type="EMBL" id="CAUYUJ010007380">
    <property type="protein sequence ID" value="CAK0820579.1"/>
    <property type="molecule type" value="Genomic_DNA"/>
</dbReference>
<reference evidence="2" key="1">
    <citation type="submission" date="2023-10" db="EMBL/GenBank/DDBJ databases">
        <authorList>
            <person name="Chen Y."/>
            <person name="Shah S."/>
            <person name="Dougan E. K."/>
            <person name="Thang M."/>
            <person name="Chan C."/>
        </authorList>
    </citation>
    <scope>NUCLEOTIDE SEQUENCE [LARGE SCALE GENOMIC DNA]</scope>
</reference>
<proteinExistence type="predicted"/>
<sequence length="237" mass="24956">MPGLAMRLPLTTISCALASSGTVAGQPGLQGHTLPAAAAAGTTNGAQVLREQQSSTELGTPQDDFVQLLHEQHSSTELGLPQDQFDELLQGIRGMSQTSIEDWLAHLDDPEYKSKISAAEQVLNTDAAARFSKVLSEGCADDPMWRDVDGDGCEIYKFLIESGRHSGAACSGGGNLTPDRSKPLVPRGLRGAYVEVVADATAMVFCPATCGMCNPTLVGSLSTGQRGRLLQMARPQA</sequence>
<keyword evidence="1" id="KW-0732">Signal</keyword>
<organism evidence="2 3">
    <name type="scientific">Prorocentrum cordatum</name>
    <dbReference type="NCBI Taxonomy" id="2364126"/>
    <lineage>
        <taxon>Eukaryota</taxon>
        <taxon>Sar</taxon>
        <taxon>Alveolata</taxon>
        <taxon>Dinophyceae</taxon>
        <taxon>Prorocentrales</taxon>
        <taxon>Prorocentraceae</taxon>
        <taxon>Prorocentrum</taxon>
    </lineage>
</organism>
<evidence type="ECO:0000313" key="2">
    <source>
        <dbReference type="EMBL" id="CAK0820579.1"/>
    </source>
</evidence>
<name>A0ABN9RN31_9DINO</name>
<feature type="chain" id="PRO_5046649304" evidence="1">
    <location>
        <begin position="19"/>
        <end position="237"/>
    </location>
</feature>